<dbReference type="EMBL" id="UXUI01007291">
    <property type="protein sequence ID" value="VDD86803.1"/>
    <property type="molecule type" value="Genomic_DNA"/>
</dbReference>
<dbReference type="InterPro" id="IPR036440">
    <property type="entry name" value="Peptidase_C15-like_sf"/>
</dbReference>
<name>A0A3P6H3X1_ENTVE</name>
<accession>A0A3P6H3X1</accession>
<proteinExistence type="predicted"/>
<gene>
    <name evidence="1" type="ORF">EVEC_LOCUS1946</name>
</gene>
<dbReference type="AlphaFoldDB" id="A0A3P6H3X1"/>
<dbReference type="Proteomes" id="UP000274131">
    <property type="component" value="Unassembled WGS sequence"/>
</dbReference>
<dbReference type="OrthoDB" id="407146at2759"/>
<protein>
    <submittedName>
        <fullName evidence="1">Uncharacterized protein</fullName>
    </submittedName>
</protein>
<dbReference type="Gene3D" id="3.40.630.20">
    <property type="entry name" value="Peptidase C15, pyroglutamyl peptidase I-like"/>
    <property type="match status" value="1"/>
</dbReference>
<sequence length="69" mass="8422">MLHYFYYTTNWNFRYLCAYAYFISLTHNRDRTLFVHVPDFDDKVTEEVMFSALRLIINECISEIAKKNE</sequence>
<keyword evidence="2" id="KW-1185">Reference proteome</keyword>
<evidence type="ECO:0000313" key="1">
    <source>
        <dbReference type="EMBL" id="VDD86803.1"/>
    </source>
</evidence>
<dbReference type="SUPFAM" id="SSF53182">
    <property type="entry name" value="Pyrrolidone carboxyl peptidase (pyroglutamate aminopeptidase)"/>
    <property type="match status" value="1"/>
</dbReference>
<organism evidence="1 2">
    <name type="scientific">Enterobius vermicularis</name>
    <name type="common">Human pinworm</name>
    <dbReference type="NCBI Taxonomy" id="51028"/>
    <lineage>
        <taxon>Eukaryota</taxon>
        <taxon>Metazoa</taxon>
        <taxon>Ecdysozoa</taxon>
        <taxon>Nematoda</taxon>
        <taxon>Chromadorea</taxon>
        <taxon>Rhabditida</taxon>
        <taxon>Spirurina</taxon>
        <taxon>Oxyuridomorpha</taxon>
        <taxon>Oxyuroidea</taxon>
        <taxon>Oxyuridae</taxon>
        <taxon>Enterobius</taxon>
    </lineage>
</organism>
<reference evidence="1 2" key="1">
    <citation type="submission" date="2018-10" db="EMBL/GenBank/DDBJ databases">
        <authorList>
            <consortium name="Pathogen Informatics"/>
        </authorList>
    </citation>
    <scope>NUCLEOTIDE SEQUENCE [LARGE SCALE GENOMIC DNA]</scope>
</reference>
<evidence type="ECO:0000313" key="2">
    <source>
        <dbReference type="Proteomes" id="UP000274131"/>
    </source>
</evidence>
<dbReference type="STRING" id="51028.A0A3P6H3X1"/>